<feature type="transmembrane region" description="Helical" evidence="1">
    <location>
        <begin position="12"/>
        <end position="36"/>
    </location>
</feature>
<proteinExistence type="predicted"/>
<organism evidence="2 3">
    <name type="scientific">Nakamurella flavida</name>
    <dbReference type="NCBI Taxonomy" id="363630"/>
    <lineage>
        <taxon>Bacteria</taxon>
        <taxon>Bacillati</taxon>
        <taxon>Actinomycetota</taxon>
        <taxon>Actinomycetes</taxon>
        <taxon>Nakamurellales</taxon>
        <taxon>Nakamurellaceae</taxon>
        <taxon>Nakamurella</taxon>
    </lineage>
</organism>
<keyword evidence="3" id="KW-1185">Reference proteome</keyword>
<feature type="transmembrane region" description="Helical" evidence="1">
    <location>
        <begin position="109"/>
        <end position="128"/>
    </location>
</feature>
<evidence type="ECO:0000313" key="2">
    <source>
        <dbReference type="EMBL" id="MBM9478129.1"/>
    </source>
</evidence>
<dbReference type="EMBL" id="JAERWL010000015">
    <property type="protein sequence ID" value="MBM9478129.1"/>
    <property type="molecule type" value="Genomic_DNA"/>
</dbReference>
<feature type="transmembrane region" description="Helical" evidence="1">
    <location>
        <begin position="42"/>
        <end position="66"/>
    </location>
</feature>
<protein>
    <submittedName>
        <fullName evidence="2">Uncharacterized protein</fullName>
    </submittedName>
</protein>
<keyword evidence="1" id="KW-1133">Transmembrane helix</keyword>
<accession>A0A938YRI3</accession>
<dbReference type="AlphaFoldDB" id="A0A938YRI3"/>
<dbReference type="RefSeq" id="WP_205258251.1">
    <property type="nucleotide sequence ID" value="NZ_BAAAPV010000002.1"/>
</dbReference>
<keyword evidence="1" id="KW-0472">Membrane</keyword>
<name>A0A938YRI3_9ACTN</name>
<evidence type="ECO:0000256" key="1">
    <source>
        <dbReference type="SAM" id="Phobius"/>
    </source>
</evidence>
<comment type="caution">
    <text evidence="2">The sequence shown here is derived from an EMBL/GenBank/DDBJ whole genome shotgun (WGS) entry which is preliminary data.</text>
</comment>
<feature type="transmembrane region" description="Helical" evidence="1">
    <location>
        <begin position="78"/>
        <end position="103"/>
    </location>
</feature>
<sequence>MGRARTPRRSLTVIGNLAAALGLLSLVLTCGVWLTGPGENSLPAIVAIGAGVAALARLGTAVWLTWHPHHARERLSDTALGLWVIGGVALLLQVVCLVAAVAGDGGGPAEFVALLALIVAWVSMFRLARPMVETVAQPVG</sequence>
<keyword evidence="1" id="KW-0812">Transmembrane</keyword>
<gene>
    <name evidence="2" type="ORF">JL107_16905</name>
</gene>
<evidence type="ECO:0000313" key="3">
    <source>
        <dbReference type="Proteomes" id="UP000663801"/>
    </source>
</evidence>
<reference evidence="2" key="1">
    <citation type="submission" date="2021-01" db="EMBL/GenBank/DDBJ databases">
        <title>KCTC 19127 draft genome.</title>
        <authorList>
            <person name="An D."/>
        </authorList>
    </citation>
    <scope>NUCLEOTIDE SEQUENCE</scope>
    <source>
        <strain evidence="2">KCTC 19127</strain>
    </source>
</reference>
<dbReference type="Proteomes" id="UP000663801">
    <property type="component" value="Unassembled WGS sequence"/>
</dbReference>